<dbReference type="EMBL" id="SRLO01000143">
    <property type="protein sequence ID" value="TNN71946.1"/>
    <property type="molecule type" value="Genomic_DNA"/>
</dbReference>
<proteinExistence type="predicted"/>
<reference evidence="2 3" key="1">
    <citation type="submission" date="2019-03" db="EMBL/GenBank/DDBJ databases">
        <title>First draft genome of Liparis tanakae, snailfish: a comprehensive survey of snailfish specific genes.</title>
        <authorList>
            <person name="Kim W."/>
            <person name="Song I."/>
            <person name="Jeong J.-H."/>
            <person name="Kim D."/>
            <person name="Kim S."/>
            <person name="Ryu S."/>
            <person name="Song J.Y."/>
            <person name="Lee S.K."/>
        </authorList>
    </citation>
    <scope>NUCLEOTIDE SEQUENCE [LARGE SCALE GENOMIC DNA]</scope>
    <source>
        <tissue evidence="2">Muscle</tissue>
    </source>
</reference>
<feature type="region of interest" description="Disordered" evidence="1">
    <location>
        <begin position="1"/>
        <end position="119"/>
    </location>
</feature>
<accession>A0A4Z2I1K7</accession>
<feature type="compositionally biased region" description="Basic and acidic residues" evidence="1">
    <location>
        <begin position="38"/>
        <end position="50"/>
    </location>
</feature>
<name>A0A4Z2I1K7_9TELE</name>
<gene>
    <name evidence="2" type="ORF">EYF80_017734</name>
</gene>
<sequence>MHAGGVRRTRHPQVLVDGGGGDDVPVDGGDLPVTVRQGDPHHHPSDERQHQSHYFHNRIHDPTSAQQSSKREESLRQPSRVKTGRPTARLGFSGSLRHGQADEARQAGHAQTDAPDDRHAHQAVCVNDDGSELSVSFHHGPLDGRPLSAHRQPISVSLDWSMENGCSTPVGLLPVIIAPSVVNMAAPTGNRLYGQ</sequence>
<evidence type="ECO:0000313" key="2">
    <source>
        <dbReference type="EMBL" id="TNN71946.1"/>
    </source>
</evidence>
<evidence type="ECO:0000256" key="1">
    <source>
        <dbReference type="SAM" id="MobiDB-lite"/>
    </source>
</evidence>
<keyword evidence="3" id="KW-1185">Reference proteome</keyword>
<organism evidence="2 3">
    <name type="scientific">Liparis tanakae</name>
    <name type="common">Tanaka's snailfish</name>
    <dbReference type="NCBI Taxonomy" id="230148"/>
    <lineage>
        <taxon>Eukaryota</taxon>
        <taxon>Metazoa</taxon>
        <taxon>Chordata</taxon>
        <taxon>Craniata</taxon>
        <taxon>Vertebrata</taxon>
        <taxon>Euteleostomi</taxon>
        <taxon>Actinopterygii</taxon>
        <taxon>Neopterygii</taxon>
        <taxon>Teleostei</taxon>
        <taxon>Neoteleostei</taxon>
        <taxon>Acanthomorphata</taxon>
        <taxon>Eupercaria</taxon>
        <taxon>Perciformes</taxon>
        <taxon>Cottioidei</taxon>
        <taxon>Cottales</taxon>
        <taxon>Liparidae</taxon>
        <taxon>Liparis</taxon>
    </lineage>
</organism>
<evidence type="ECO:0000313" key="3">
    <source>
        <dbReference type="Proteomes" id="UP000314294"/>
    </source>
</evidence>
<comment type="caution">
    <text evidence="2">The sequence shown here is derived from an EMBL/GenBank/DDBJ whole genome shotgun (WGS) entry which is preliminary data.</text>
</comment>
<dbReference type="Proteomes" id="UP000314294">
    <property type="component" value="Unassembled WGS sequence"/>
</dbReference>
<feature type="compositionally biased region" description="Basic residues" evidence="1">
    <location>
        <begin position="1"/>
        <end position="11"/>
    </location>
</feature>
<dbReference type="AlphaFoldDB" id="A0A4Z2I1K7"/>
<protein>
    <submittedName>
        <fullName evidence="2">Uncharacterized protein</fullName>
    </submittedName>
</protein>